<accession>A0A090QVG9</accession>
<protein>
    <submittedName>
        <fullName evidence="2">[NiFe] hydrogenase metallocenter assembly protein HypF</fullName>
    </submittedName>
</protein>
<reference evidence="2 3" key="1">
    <citation type="journal article" date="2014" name="Genome Announc.">
        <title>Draft Genome Sequences of Two Vibrionaceae Species, Vibrio ponticus C121 and Photobacterium aphoticum C119, Isolated as Coral Reef Microbiota.</title>
        <authorList>
            <person name="Al-saari N."/>
            <person name="Meirelles P.M."/>
            <person name="Mino S."/>
            <person name="Suda W."/>
            <person name="Oshima K."/>
            <person name="Hattori M."/>
            <person name="Ohkuma M."/>
            <person name="Thompson F.L."/>
            <person name="Gomez-Gil B."/>
            <person name="Sawabe T."/>
            <person name="Sawabe T."/>
        </authorList>
    </citation>
    <scope>NUCLEOTIDE SEQUENCE [LARGE SCALE GENOMIC DNA]</scope>
    <source>
        <strain evidence="2 3">JCM 19237</strain>
    </source>
</reference>
<sequence>MMLCGGVFQNTVLNALCQQKLNACGVQVLSSTDLPVNDASIALGQLWYGLHHDHE</sequence>
<dbReference type="STRING" id="754436.JCM19237_1908"/>
<organism evidence="2 3">
    <name type="scientific">Photobacterium aphoticum</name>
    <dbReference type="NCBI Taxonomy" id="754436"/>
    <lineage>
        <taxon>Bacteria</taxon>
        <taxon>Pseudomonadati</taxon>
        <taxon>Pseudomonadota</taxon>
        <taxon>Gammaproteobacteria</taxon>
        <taxon>Vibrionales</taxon>
        <taxon>Vibrionaceae</taxon>
        <taxon>Photobacterium</taxon>
    </lineage>
</organism>
<dbReference type="AlphaFoldDB" id="A0A090QVG9"/>
<evidence type="ECO:0000313" key="2">
    <source>
        <dbReference type="EMBL" id="GAL06263.1"/>
    </source>
</evidence>
<comment type="caution">
    <text evidence="2">The sequence shown here is derived from an EMBL/GenBank/DDBJ whole genome shotgun (WGS) entry which is preliminary data.</text>
</comment>
<dbReference type="Pfam" id="PF22521">
    <property type="entry name" value="HypF_C_2"/>
    <property type="match status" value="1"/>
</dbReference>
<name>A0A090QVG9_9GAMM</name>
<evidence type="ECO:0000313" key="3">
    <source>
        <dbReference type="Proteomes" id="UP000029227"/>
    </source>
</evidence>
<gene>
    <name evidence="2" type="ORF">JCM19237_1908</name>
</gene>
<proteinExistence type="predicted"/>
<dbReference type="EMBL" id="BBMN01000010">
    <property type="protein sequence ID" value="GAL06263.1"/>
    <property type="molecule type" value="Genomic_DNA"/>
</dbReference>
<evidence type="ECO:0000259" key="1">
    <source>
        <dbReference type="Pfam" id="PF22521"/>
    </source>
</evidence>
<dbReference type="InterPro" id="IPR055128">
    <property type="entry name" value="HypF_C_2"/>
</dbReference>
<dbReference type="Proteomes" id="UP000029227">
    <property type="component" value="Unassembled WGS sequence"/>
</dbReference>
<dbReference type="eggNOG" id="COG0068">
    <property type="taxonomic scope" value="Bacteria"/>
</dbReference>
<feature type="domain" description="Carbamoyltransferase Kae1-like" evidence="1">
    <location>
        <begin position="2"/>
        <end position="45"/>
    </location>
</feature>